<gene>
    <name evidence="3" type="ORF">J5N97_005646</name>
</gene>
<dbReference type="Gene3D" id="1.20.1280.50">
    <property type="match status" value="1"/>
</dbReference>
<keyword evidence="4" id="KW-1185">Reference proteome</keyword>
<dbReference type="OrthoDB" id="1929062at2759"/>
<dbReference type="Proteomes" id="UP001085076">
    <property type="component" value="Miscellaneous, Linkage group lg01"/>
</dbReference>
<evidence type="ECO:0000313" key="4">
    <source>
        <dbReference type="Proteomes" id="UP001085076"/>
    </source>
</evidence>
<protein>
    <recommendedName>
        <fullName evidence="2">F-box domain-containing protein</fullName>
    </recommendedName>
</protein>
<dbReference type="PANTHER" id="PTHR38926:SF5">
    <property type="entry name" value="F-BOX AND LEUCINE-RICH REPEAT PROTEIN 6"/>
    <property type="match status" value="1"/>
</dbReference>
<reference evidence="3" key="1">
    <citation type="submission" date="2021-03" db="EMBL/GenBank/DDBJ databases">
        <authorList>
            <person name="Li Z."/>
            <person name="Yang C."/>
        </authorList>
    </citation>
    <scope>NUCLEOTIDE SEQUENCE</scope>
    <source>
        <strain evidence="3">Dzin_1.0</strain>
        <tissue evidence="3">Leaf</tissue>
    </source>
</reference>
<reference evidence="3" key="2">
    <citation type="journal article" date="2022" name="Hortic Res">
        <title>The genome of Dioscorea zingiberensis sheds light on the biosynthesis, origin and evolution of the medicinally important diosgenin saponins.</title>
        <authorList>
            <person name="Li Y."/>
            <person name="Tan C."/>
            <person name="Li Z."/>
            <person name="Guo J."/>
            <person name="Li S."/>
            <person name="Chen X."/>
            <person name="Wang C."/>
            <person name="Dai X."/>
            <person name="Yang H."/>
            <person name="Song W."/>
            <person name="Hou L."/>
            <person name="Xu J."/>
            <person name="Tong Z."/>
            <person name="Xu A."/>
            <person name="Yuan X."/>
            <person name="Wang W."/>
            <person name="Yang Q."/>
            <person name="Chen L."/>
            <person name="Sun Z."/>
            <person name="Wang K."/>
            <person name="Pan B."/>
            <person name="Chen J."/>
            <person name="Bao Y."/>
            <person name="Liu F."/>
            <person name="Qi X."/>
            <person name="Gang D.R."/>
            <person name="Wen J."/>
            <person name="Li J."/>
        </authorList>
    </citation>
    <scope>NUCLEOTIDE SEQUENCE</scope>
    <source>
        <strain evidence="3">Dzin_1.0</strain>
    </source>
</reference>
<dbReference type="EMBL" id="JAGGNH010000001">
    <property type="protein sequence ID" value="KAJ0987290.1"/>
    <property type="molecule type" value="Genomic_DNA"/>
</dbReference>
<feature type="chain" id="PRO_5038845048" description="F-box domain-containing protein" evidence="1">
    <location>
        <begin position="22"/>
        <end position="262"/>
    </location>
</feature>
<feature type="domain" description="F-box" evidence="2">
    <location>
        <begin position="4"/>
        <end position="40"/>
    </location>
</feature>
<feature type="signal peptide" evidence="1">
    <location>
        <begin position="1"/>
        <end position="21"/>
    </location>
</feature>
<dbReference type="PANTHER" id="PTHR38926">
    <property type="entry name" value="F-BOX DOMAIN CONTAINING PROTEIN, EXPRESSED"/>
    <property type="match status" value="1"/>
</dbReference>
<dbReference type="SUPFAM" id="SSF52047">
    <property type="entry name" value="RNI-like"/>
    <property type="match status" value="1"/>
</dbReference>
<dbReference type="AlphaFoldDB" id="A0A9D5D8I6"/>
<comment type="caution">
    <text evidence="3">The sequence shown here is derived from an EMBL/GenBank/DDBJ whole genome shotgun (WGS) entry which is preliminary data.</text>
</comment>
<evidence type="ECO:0000313" key="3">
    <source>
        <dbReference type="EMBL" id="KAJ0987290.1"/>
    </source>
</evidence>
<name>A0A9D5D8I6_9LILI</name>
<dbReference type="InterPro" id="IPR032675">
    <property type="entry name" value="LRR_dom_sf"/>
</dbReference>
<dbReference type="InterPro" id="IPR001810">
    <property type="entry name" value="F-box_dom"/>
</dbReference>
<organism evidence="3 4">
    <name type="scientific">Dioscorea zingiberensis</name>
    <dbReference type="NCBI Taxonomy" id="325984"/>
    <lineage>
        <taxon>Eukaryota</taxon>
        <taxon>Viridiplantae</taxon>
        <taxon>Streptophyta</taxon>
        <taxon>Embryophyta</taxon>
        <taxon>Tracheophyta</taxon>
        <taxon>Spermatophyta</taxon>
        <taxon>Magnoliopsida</taxon>
        <taxon>Liliopsida</taxon>
        <taxon>Dioscoreales</taxon>
        <taxon>Dioscoreaceae</taxon>
        <taxon>Dioscorea</taxon>
    </lineage>
</organism>
<proteinExistence type="predicted"/>
<dbReference type="Gene3D" id="3.80.10.10">
    <property type="entry name" value="Ribonuclease Inhibitor"/>
    <property type="match status" value="1"/>
</dbReference>
<keyword evidence="1" id="KW-0732">Signal</keyword>
<evidence type="ECO:0000256" key="1">
    <source>
        <dbReference type="SAM" id="SignalP"/>
    </source>
</evidence>
<dbReference type="Pfam" id="PF00646">
    <property type="entry name" value="F-box"/>
    <property type="match status" value="1"/>
</dbReference>
<sequence>MKMDCLVSIFQRLGLVDMVLGVPFVCKSWHQASLDPQCWKVLNFRTLDFMPSSHFAKRFSSLYSLKNFSVSTFMKLVIRRSSGFAVELFFPPWLDAPLAELTGLPNECPRLKIIVLPCLFSQDEMKIPEFIRGFKDLECLEMECKPRCFLELVKEINLKCKKLVGLSMAGYVKHEDALAMANLIPGLRYLNLSKSYMEKESLLVILDGCRDLERLEVKGCFALEVDDKVLRRASGIKTFLYEGCRPGKEYFDDPLDDPFCIW</sequence>
<evidence type="ECO:0000259" key="2">
    <source>
        <dbReference type="Pfam" id="PF00646"/>
    </source>
</evidence>
<accession>A0A9D5D8I6</accession>